<feature type="transmembrane region" description="Helical" evidence="2">
    <location>
        <begin position="77"/>
        <end position="98"/>
    </location>
</feature>
<keyword evidence="4" id="KW-1185">Reference proteome</keyword>
<accession>A0AAV2Z7F4</accession>
<feature type="region of interest" description="Disordered" evidence="1">
    <location>
        <begin position="1"/>
        <end position="33"/>
    </location>
</feature>
<dbReference type="AlphaFoldDB" id="A0AAV2Z7F4"/>
<dbReference type="EMBL" id="DAKRPA010000043">
    <property type="protein sequence ID" value="DBA01690.1"/>
    <property type="molecule type" value="Genomic_DNA"/>
</dbReference>
<evidence type="ECO:0000256" key="2">
    <source>
        <dbReference type="SAM" id="Phobius"/>
    </source>
</evidence>
<name>A0AAV2Z7F4_9STRA</name>
<keyword evidence="2" id="KW-0472">Membrane</keyword>
<comment type="caution">
    <text evidence="3">The sequence shown here is derived from an EMBL/GenBank/DDBJ whole genome shotgun (WGS) entry which is preliminary data.</text>
</comment>
<evidence type="ECO:0000256" key="1">
    <source>
        <dbReference type="SAM" id="MobiDB-lite"/>
    </source>
</evidence>
<reference evidence="3" key="1">
    <citation type="submission" date="2022-11" db="EMBL/GenBank/DDBJ databases">
        <authorList>
            <person name="Morgan W.R."/>
            <person name="Tartar A."/>
        </authorList>
    </citation>
    <scope>NUCLEOTIDE SEQUENCE</scope>
    <source>
        <strain evidence="3">ARSEF 373</strain>
    </source>
</reference>
<feature type="compositionally biased region" description="Basic and acidic residues" evidence="1">
    <location>
        <begin position="1"/>
        <end position="32"/>
    </location>
</feature>
<evidence type="ECO:0000313" key="4">
    <source>
        <dbReference type="Proteomes" id="UP001146120"/>
    </source>
</evidence>
<evidence type="ECO:0000313" key="3">
    <source>
        <dbReference type="EMBL" id="DBA01690.1"/>
    </source>
</evidence>
<keyword evidence="2" id="KW-1133">Transmembrane helix</keyword>
<reference evidence="3" key="2">
    <citation type="journal article" date="2023" name="Microbiol Resour">
        <title>Decontamination and Annotation of the Draft Genome Sequence of the Oomycete Lagenidium giganteum ARSEF 373.</title>
        <authorList>
            <person name="Morgan W.R."/>
            <person name="Tartar A."/>
        </authorList>
    </citation>
    <scope>NUCLEOTIDE SEQUENCE</scope>
    <source>
        <strain evidence="3">ARSEF 373</strain>
    </source>
</reference>
<organism evidence="3 4">
    <name type="scientific">Lagenidium giganteum</name>
    <dbReference type="NCBI Taxonomy" id="4803"/>
    <lineage>
        <taxon>Eukaryota</taxon>
        <taxon>Sar</taxon>
        <taxon>Stramenopiles</taxon>
        <taxon>Oomycota</taxon>
        <taxon>Peronosporomycetes</taxon>
        <taxon>Pythiales</taxon>
        <taxon>Pythiaceae</taxon>
    </lineage>
</organism>
<keyword evidence="2" id="KW-0812">Transmembrane</keyword>
<gene>
    <name evidence="3" type="ORF">N0F65_010341</name>
</gene>
<dbReference type="Proteomes" id="UP001146120">
    <property type="component" value="Unassembled WGS sequence"/>
</dbReference>
<protein>
    <submittedName>
        <fullName evidence="3">Uncharacterized protein</fullName>
    </submittedName>
</protein>
<proteinExistence type="predicted"/>
<sequence length="110" mass="12546">MAVERRAAAAKDKDVTKAKEKTSKGANEEKQEPPPVPLLLRVVTIGLTSFLAEKIWRHRTLISQHWYSDRQTETERAMVTLFEYITAMGLLFFMGLLVSKLTMLLQPKAQ</sequence>